<protein>
    <submittedName>
        <fullName evidence="2">Uncharacterized protein</fullName>
    </submittedName>
</protein>
<feature type="region of interest" description="Disordered" evidence="1">
    <location>
        <begin position="53"/>
        <end position="80"/>
    </location>
</feature>
<proteinExistence type="predicted"/>
<dbReference type="Proteomes" id="UP000007524">
    <property type="component" value="Segment"/>
</dbReference>
<dbReference type="GeneID" id="14012730"/>
<name>H6X3U9_9CAUD</name>
<keyword evidence="3" id="KW-1185">Reference proteome</keyword>
<dbReference type="KEGG" id="vg:14012730"/>
<dbReference type="RefSeq" id="YP_007007297.1">
    <property type="nucleotide sequence ID" value="NC_019526.1"/>
</dbReference>
<accession>H6X3U9</accession>
<organism evidence="2 3">
    <name type="scientific">Klebsiella phage vB_KleM_RaK2</name>
    <dbReference type="NCBI Taxonomy" id="1147094"/>
    <lineage>
        <taxon>Viruses</taxon>
        <taxon>Duplodnaviria</taxon>
        <taxon>Heunggongvirae</taxon>
        <taxon>Uroviricota</taxon>
        <taxon>Caudoviricetes</taxon>
        <taxon>Alcyoneusvirus</taxon>
        <taxon>Alcyoneusvirus RaK2</taxon>
    </lineage>
</organism>
<feature type="compositionally biased region" description="Basic residues" evidence="1">
    <location>
        <begin position="58"/>
        <end position="80"/>
    </location>
</feature>
<evidence type="ECO:0000256" key="1">
    <source>
        <dbReference type="SAM" id="MobiDB-lite"/>
    </source>
</evidence>
<sequence>MNELNKEALNEMVENNIEAAQEEIGYELSEEDLAKSRDIIAQLTKYYNIKDQKQEHNKKIKAQRRAKNKVQRNSRRINRK</sequence>
<evidence type="ECO:0000313" key="2">
    <source>
        <dbReference type="EMBL" id="AFA44415.1"/>
    </source>
</evidence>
<dbReference type="EMBL" id="JQ513383">
    <property type="protein sequence ID" value="AFA44415.1"/>
    <property type="molecule type" value="Genomic_DNA"/>
</dbReference>
<gene>
    <name evidence="2" type="ORF">RaK2_00142</name>
</gene>
<reference evidence="2 3" key="1">
    <citation type="journal article" date="2012" name="J. Virol.">
        <title>Genome of Klebsiella sp.-Infecting Bacteriophage vB_KleM_RaK2.</title>
        <authorList>
            <person name="Simoliunas E."/>
            <person name="Kaliniene L."/>
            <person name="Truncaite L."/>
            <person name="Klausa V."/>
            <person name="Zajanckauskaite A."/>
            <person name="Meskys R."/>
        </authorList>
    </citation>
    <scope>NUCLEOTIDE SEQUENCE [LARGE SCALE GENOMIC DNA]</scope>
</reference>
<evidence type="ECO:0000313" key="3">
    <source>
        <dbReference type="Proteomes" id="UP000007524"/>
    </source>
</evidence>